<reference evidence="3 4" key="1">
    <citation type="submission" date="2015-01" db="EMBL/GenBank/DDBJ databases">
        <title>The Genome Sequence of Rhinocladiella mackenzie CBS 650.93.</title>
        <authorList>
            <consortium name="The Broad Institute Genomics Platform"/>
            <person name="Cuomo C."/>
            <person name="de Hoog S."/>
            <person name="Gorbushina A."/>
            <person name="Stielow B."/>
            <person name="Teixiera M."/>
            <person name="Abouelleil A."/>
            <person name="Chapman S.B."/>
            <person name="Priest M."/>
            <person name="Young S.K."/>
            <person name="Wortman J."/>
            <person name="Nusbaum C."/>
            <person name="Birren B."/>
        </authorList>
    </citation>
    <scope>NUCLEOTIDE SEQUENCE [LARGE SCALE GENOMIC DNA]</scope>
    <source>
        <strain evidence="3 4">CBS 650.93</strain>
    </source>
</reference>
<accession>A0A0D2IGJ6</accession>
<keyword evidence="4" id="KW-1185">Reference proteome</keyword>
<organism evidence="3 4">
    <name type="scientific">Rhinocladiella mackenziei CBS 650.93</name>
    <dbReference type="NCBI Taxonomy" id="1442369"/>
    <lineage>
        <taxon>Eukaryota</taxon>
        <taxon>Fungi</taxon>
        <taxon>Dikarya</taxon>
        <taxon>Ascomycota</taxon>
        <taxon>Pezizomycotina</taxon>
        <taxon>Eurotiomycetes</taxon>
        <taxon>Chaetothyriomycetidae</taxon>
        <taxon>Chaetothyriales</taxon>
        <taxon>Herpotrichiellaceae</taxon>
        <taxon>Rhinocladiella</taxon>
    </lineage>
</organism>
<dbReference type="CDD" id="cd03440">
    <property type="entry name" value="hot_dog"/>
    <property type="match status" value="1"/>
</dbReference>
<dbReference type="VEuPathDB" id="FungiDB:Z518_05765"/>
<dbReference type="PANTHER" id="PTHR38110">
    <property type="entry name" value="CHROMOSOME 23, WHOLE GENOME SHOTGUN SEQUENCE"/>
    <property type="match status" value="1"/>
</dbReference>
<dbReference type="SUPFAM" id="SSF54637">
    <property type="entry name" value="Thioesterase/thiol ester dehydrase-isomerase"/>
    <property type="match status" value="1"/>
</dbReference>
<dbReference type="InterPro" id="IPR029069">
    <property type="entry name" value="HotDog_dom_sf"/>
</dbReference>
<dbReference type="GeneID" id="25293836"/>
<feature type="domain" description="Acyl-CoA thioesterase-like N-terminal HotDog" evidence="2">
    <location>
        <begin position="44"/>
        <end position="121"/>
    </location>
</feature>
<dbReference type="EMBL" id="KN847478">
    <property type="protein sequence ID" value="KIX04894.1"/>
    <property type="molecule type" value="Genomic_DNA"/>
</dbReference>
<feature type="compositionally biased region" description="Basic and acidic residues" evidence="1">
    <location>
        <begin position="288"/>
        <end position="297"/>
    </location>
</feature>
<dbReference type="InterPro" id="IPR042171">
    <property type="entry name" value="Acyl-CoA_hotdog"/>
</dbReference>
<dbReference type="InterPro" id="IPR052389">
    <property type="entry name" value="Sec_Metab_Biosynth-Assoc"/>
</dbReference>
<dbReference type="PANTHER" id="PTHR38110:SF1">
    <property type="entry name" value="THIOESTERASE DOMAIN-CONTAINING PROTEIN"/>
    <property type="match status" value="1"/>
</dbReference>
<evidence type="ECO:0000313" key="3">
    <source>
        <dbReference type="EMBL" id="KIX04894.1"/>
    </source>
</evidence>
<dbReference type="InterPro" id="IPR049449">
    <property type="entry name" value="TesB_ACOT8-like_N"/>
</dbReference>
<evidence type="ECO:0000313" key="4">
    <source>
        <dbReference type="Proteomes" id="UP000053617"/>
    </source>
</evidence>
<dbReference type="Gene3D" id="2.40.160.210">
    <property type="entry name" value="Acyl-CoA thioesterase, double hotdog domain"/>
    <property type="match status" value="1"/>
</dbReference>
<name>A0A0D2IGJ6_9EURO</name>
<proteinExistence type="predicted"/>
<dbReference type="Proteomes" id="UP000053617">
    <property type="component" value="Unassembled WGS sequence"/>
</dbReference>
<evidence type="ECO:0000256" key="1">
    <source>
        <dbReference type="SAM" id="MobiDB-lite"/>
    </source>
</evidence>
<evidence type="ECO:0000259" key="2">
    <source>
        <dbReference type="Pfam" id="PF13622"/>
    </source>
</evidence>
<sequence length="366" mass="40655">MPLDLDMMNSLPNFPVKSPKSFAEATSIQPISDDLFTYAATLYPDWCFALIPHGGYMTSIIVRALGMHCKRHYPDLCLPDTLSCHVSFLSHATLGDAYVRITPLKISKQGRTGTFRASLYQKVQLNKNPDSNPDRQHEVAEEQRIEAHAIQGQLLSNPSGGLGLILPPATRFSSSSPPPRFPLTRENWIPVSFAAILGGTSFYKHKSHSCLVPPGTNLSAPFTTHPVHGASVREIWVKAGEHKWSPRSLPLLIDLLPVPVMSYPEGLQYWPTTREISWETRCNPPRPAHSETGAKEGEGEEEGWEWLHAVSELRECDGDGRFMLEITLREESGRTVCVARFGCVATKVDKLKGMKSTSKGQSKNRL</sequence>
<dbReference type="STRING" id="1442369.A0A0D2IGJ6"/>
<gene>
    <name evidence="3" type="ORF">Z518_05765</name>
</gene>
<feature type="region of interest" description="Disordered" evidence="1">
    <location>
        <begin position="281"/>
        <end position="301"/>
    </location>
</feature>
<protein>
    <recommendedName>
        <fullName evidence="2">Acyl-CoA thioesterase-like N-terminal HotDog domain-containing protein</fullName>
    </recommendedName>
</protein>
<dbReference type="Pfam" id="PF13622">
    <property type="entry name" value="4HBT_3"/>
    <property type="match status" value="1"/>
</dbReference>
<dbReference type="HOGENOM" id="CLU_050730_0_0_1"/>
<dbReference type="RefSeq" id="XP_013272030.1">
    <property type="nucleotide sequence ID" value="XM_013416576.1"/>
</dbReference>
<dbReference type="OrthoDB" id="2532955at2759"/>
<dbReference type="AlphaFoldDB" id="A0A0D2IGJ6"/>